<evidence type="ECO:0000256" key="2">
    <source>
        <dbReference type="ARBA" id="ARBA00008872"/>
    </source>
</evidence>
<dbReference type="PRINTS" id="PR01179">
    <property type="entry name" value="ODADCRBXLASE"/>
</dbReference>
<evidence type="ECO:0000256" key="3">
    <source>
        <dbReference type="ARBA" id="ARBA00022898"/>
    </source>
</evidence>
<evidence type="ECO:0000256" key="10">
    <source>
        <dbReference type="RuleBase" id="RU003737"/>
    </source>
</evidence>
<sequence length="592" mass="61469">MDANTTAAPLRMPEEATSPTLIKRSIELKRRSVDPASADVPPTSAPKLHCTYSAKLVDLMSNFTVVDEDGQVVSFQEDPCSDGSAPVGAAAPGQRGSDDANSAASEQGALCAVPEGGDEEASGPEGAAAALLKPAASSDADAEADAGSCGTAAPLPPPGPQGLAAVFERFAARSIPSAAPGDVAAAVRGHLKEHPSAGMDTLYVYDLAQIARMHAAWVAALPRVRPYYAVKCNPEPAILSVLEALGCGFDCASQLELAAVVNQMGVDPARVIFANPCKRPADIAFARKLGVERTTFDTECELLKIAAAYPSAGCVLRLRCDDAGAQVQLGLKYGAEPHEVPGLLAAAKRLNLNVVGVSFHVGSGVRNYGVYAEAVRRARDAFDAAAALGFTDMTLLDVGGGFVAPHAASPAAAFVASAAAISRALDACFPEAEWPGLQVISEPGRYFAESAATLVAPVYSIRLRTVDGAPDGEIARRDYWITDGLYGSFNCILYDDQHPSFRVLRSPCLPPLAAPAGAAAAETYPSAVWGPTCDSADCVFKDARLPELRVGDCLLFSNAGAYTVAGACDFNGINFCDPRKVFVQSRAPAPTA</sequence>
<proteinExistence type="inferred from homology"/>
<dbReference type="AlphaFoldDB" id="A0A0D2JAT9"/>
<dbReference type="InterPro" id="IPR029066">
    <property type="entry name" value="PLP-binding_barrel"/>
</dbReference>
<dbReference type="UniPathway" id="UPA00535">
    <property type="reaction ID" value="UER00288"/>
</dbReference>
<dbReference type="EMBL" id="KK102817">
    <property type="protein sequence ID" value="KIY96847.1"/>
    <property type="molecule type" value="Genomic_DNA"/>
</dbReference>
<reference evidence="14 15" key="1">
    <citation type="journal article" date="2013" name="BMC Genomics">
        <title>Reconstruction of the lipid metabolism for the microalga Monoraphidium neglectum from its genome sequence reveals characteristics suitable for biofuel production.</title>
        <authorList>
            <person name="Bogen C."/>
            <person name="Al-Dilaimi A."/>
            <person name="Albersmeier A."/>
            <person name="Wichmann J."/>
            <person name="Grundmann M."/>
            <person name="Rupp O."/>
            <person name="Lauersen K.J."/>
            <person name="Blifernez-Klassen O."/>
            <person name="Kalinowski J."/>
            <person name="Goesmann A."/>
            <person name="Mussgnug J.H."/>
            <person name="Kruse O."/>
        </authorList>
    </citation>
    <scope>NUCLEOTIDE SEQUENCE [LARGE SCALE GENOMIC DNA]</scope>
    <source>
        <strain evidence="14 15">SAG 48.87</strain>
    </source>
</reference>
<comment type="similarity">
    <text evidence="2 10">Belongs to the Orn/Lys/Arg decarboxylase class-II family.</text>
</comment>
<evidence type="ECO:0000256" key="9">
    <source>
        <dbReference type="PIRSR" id="PIRSR600183-50"/>
    </source>
</evidence>
<dbReference type="SUPFAM" id="SSF51419">
    <property type="entry name" value="PLP-binding barrel"/>
    <property type="match status" value="1"/>
</dbReference>
<dbReference type="PROSITE" id="PS00878">
    <property type="entry name" value="ODR_DC_2_1"/>
    <property type="match status" value="1"/>
</dbReference>
<evidence type="ECO:0000256" key="11">
    <source>
        <dbReference type="SAM" id="MobiDB-lite"/>
    </source>
</evidence>
<dbReference type="EC" id="4.1.1.17" evidence="6"/>
<evidence type="ECO:0000256" key="4">
    <source>
        <dbReference type="ARBA" id="ARBA00023239"/>
    </source>
</evidence>
<keyword evidence="3 9" id="KW-0663">Pyridoxal phosphate</keyword>
<comment type="subunit">
    <text evidence="7">Homodimer. Only the dimer is catalytically active, as the active sites are constructed of residues from both monomers.</text>
</comment>
<evidence type="ECO:0000256" key="1">
    <source>
        <dbReference type="ARBA" id="ARBA00001933"/>
    </source>
</evidence>
<dbReference type="PANTHER" id="PTHR11482">
    <property type="entry name" value="ARGININE/DIAMINOPIMELATE/ORNITHINE DECARBOXYLASE"/>
    <property type="match status" value="1"/>
</dbReference>
<feature type="modified residue" description="N6-(pyridoxal phosphate)lysine" evidence="9">
    <location>
        <position position="231"/>
    </location>
</feature>
<evidence type="ECO:0000256" key="6">
    <source>
        <dbReference type="ARBA" id="ARBA00034138"/>
    </source>
</evidence>
<protein>
    <recommendedName>
        <fullName evidence="6">ornithine decarboxylase</fullName>
        <ecNumber evidence="6">4.1.1.17</ecNumber>
    </recommendedName>
</protein>
<dbReference type="InterPro" id="IPR022653">
    <property type="entry name" value="De-COase2_pyr-phos_BS"/>
</dbReference>
<comment type="cofactor">
    <cofactor evidence="1 9">
        <name>pyridoxal 5'-phosphate</name>
        <dbReference type="ChEBI" id="CHEBI:597326"/>
    </cofactor>
</comment>
<feature type="active site" description="Proton donor" evidence="9">
    <location>
        <position position="533"/>
    </location>
</feature>
<dbReference type="SUPFAM" id="SSF50621">
    <property type="entry name" value="Alanine racemase C-terminal domain-like"/>
    <property type="match status" value="1"/>
</dbReference>
<comment type="pathway">
    <text evidence="5">Amine and polyamine biosynthesis; putrescine biosynthesis via L-ornithine pathway; putrescine from L-ornithine: step 1/1.</text>
</comment>
<evidence type="ECO:0000259" key="12">
    <source>
        <dbReference type="Pfam" id="PF00278"/>
    </source>
</evidence>
<name>A0A0D2JAT9_9CHLO</name>
<dbReference type="GO" id="GO:0004586">
    <property type="term" value="F:ornithine decarboxylase activity"/>
    <property type="evidence" value="ECO:0007669"/>
    <property type="project" value="UniProtKB-EC"/>
</dbReference>
<accession>A0A0D2JAT9</accession>
<evidence type="ECO:0000256" key="5">
    <source>
        <dbReference type="ARBA" id="ARBA00034115"/>
    </source>
</evidence>
<organism evidence="14 15">
    <name type="scientific">Monoraphidium neglectum</name>
    <dbReference type="NCBI Taxonomy" id="145388"/>
    <lineage>
        <taxon>Eukaryota</taxon>
        <taxon>Viridiplantae</taxon>
        <taxon>Chlorophyta</taxon>
        <taxon>core chlorophytes</taxon>
        <taxon>Chlorophyceae</taxon>
        <taxon>CS clade</taxon>
        <taxon>Sphaeropleales</taxon>
        <taxon>Selenastraceae</taxon>
        <taxon>Monoraphidium</taxon>
    </lineage>
</organism>
<keyword evidence="4 14" id="KW-0456">Lyase</keyword>
<feature type="domain" description="Orn/DAP/Arg decarboxylase 2 N-terminal" evidence="13">
    <location>
        <begin position="207"/>
        <end position="448"/>
    </location>
</feature>
<dbReference type="CDD" id="cd00622">
    <property type="entry name" value="PLPDE_III_ODC"/>
    <property type="match status" value="1"/>
</dbReference>
<keyword evidence="15" id="KW-1185">Reference proteome</keyword>
<dbReference type="InterPro" id="IPR022643">
    <property type="entry name" value="De-COase2_C"/>
</dbReference>
<dbReference type="InterPro" id="IPR000183">
    <property type="entry name" value="Orn/DAP/Arg_de-COase"/>
</dbReference>
<dbReference type="Pfam" id="PF00278">
    <property type="entry name" value="Orn_DAP_Arg_deC"/>
    <property type="match status" value="1"/>
</dbReference>
<comment type="catalytic activity">
    <reaction evidence="8">
        <text>L-ornithine + H(+) = putrescine + CO2</text>
        <dbReference type="Rhea" id="RHEA:22964"/>
        <dbReference type="ChEBI" id="CHEBI:15378"/>
        <dbReference type="ChEBI" id="CHEBI:16526"/>
        <dbReference type="ChEBI" id="CHEBI:46911"/>
        <dbReference type="ChEBI" id="CHEBI:326268"/>
        <dbReference type="EC" id="4.1.1.17"/>
    </reaction>
</comment>
<dbReference type="InterPro" id="IPR002433">
    <property type="entry name" value="Orn_de-COase"/>
</dbReference>
<dbReference type="OrthoDB" id="5034579at2759"/>
<dbReference type="PRINTS" id="PR01182">
    <property type="entry name" value="ORNDCRBXLASE"/>
</dbReference>
<evidence type="ECO:0000313" key="15">
    <source>
        <dbReference type="Proteomes" id="UP000054498"/>
    </source>
</evidence>
<dbReference type="RefSeq" id="XP_013895867.1">
    <property type="nucleotide sequence ID" value="XM_014040413.1"/>
</dbReference>
<feature type="compositionally biased region" description="Basic and acidic residues" evidence="11">
    <location>
        <begin position="24"/>
        <end position="33"/>
    </location>
</feature>
<gene>
    <name evidence="14" type="ORF">MNEG_11115</name>
</gene>
<feature type="region of interest" description="Disordered" evidence="11">
    <location>
        <begin position="75"/>
        <end position="106"/>
    </location>
</feature>
<evidence type="ECO:0000313" key="14">
    <source>
        <dbReference type="EMBL" id="KIY96847.1"/>
    </source>
</evidence>
<dbReference type="Gene3D" id="2.40.37.10">
    <property type="entry name" value="Lyase, Ornithine Decarboxylase, Chain A, domain 1"/>
    <property type="match status" value="1"/>
</dbReference>
<dbReference type="STRING" id="145388.A0A0D2JAT9"/>
<dbReference type="GeneID" id="25728345"/>
<evidence type="ECO:0000259" key="13">
    <source>
        <dbReference type="Pfam" id="PF02784"/>
    </source>
</evidence>
<evidence type="ECO:0000256" key="7">
    <source>
        <dbReference type="ARBA" id="ARBA00046672"/>
    </source>
</evidence>
<dbReference type="FunFam" id="3.20.20.10:FF:000005">
    <property type="entry name" value="Ornithine decarboxylase"/>
    <property type="match status" value="1"/>
</dbReference>
<dbReference type="KEGG" id="mng:MNEG_11115"/>
<dbReference type="Pfam" id="PF02784">
    <property type="entry name" value="Orn_Arg_deC_N"/>
    <property type="match status" value="1"/>
</dbReference>
<dbReference type="InterPro" id="IPR022644">
    <property type="entry name" value="De-COase2_N"/>
</dbReference>
<evidence type="ECO:0000256" key="8">
    <source>
        <dbReference type="ARBA" id="ARBA00049127"/>
    </source>
</evidence>
<dbReference type="GO" id="GO:0005737">
    <property type="term" value="C:cytoplasm"/>
    <property type="evidence" value="ECO:0007669"/>
    <property type="project" value="TreeGrafter"/>
</dbReference>
<dbReference type="PANTHER" id="PTHR11482:SF6">
    <property type="entry name" value="ORNITHINE DECARBOXYLASE 1-RELATED"/>
    <property type="match status" value="1"/>
</dbReference>
<dbReference type="GO" id="GO:0033387">
    <property type="term" value="P:putrescine biosynthetic process from arginine, via ornithine"/>
    <property type="evidence" value="ECO:0007669"/>
    <property type="project" value="UniProtKB-UniPathway"/>
</dbReference>
<dbReference type="Proteomes" id="UP000054498">
    <property type="component" value="Unassembled WGS sequence"/>
</dbReference>
<feature type="region of interest" description="Disordered" evidence="11">
    <location>
        <begin position="1"/>
        <end position="47"/>
    </location>
</feature>
<dbReference type="Gene3D" id="3.20.20.10">
    <property type="entry name" value="Alanine racemase"/>
    <property type="match status" value="1"/>
</dbReference>
<dbReference type="InterPro" id="IPR009006">
    <property type="entry name" value="Ala_racemase/Decarboxylase_C"/>
</dbReference>
<feature type="domain" description="Orn/DAP/Arg decarboxylase 2 C-terminal" evidence="12">
    <location>
        <begin position="203"/>
        <end position="560"/>
    </location>
</feature>